<dbReference type="AlphaFoldDB" id="A0AA96LGE6"/>
<evidence type="ECO:0000313" key="3">
    <source>
        <dbReference type="Proteomes" id="UP001305702"/>
    </source>
</evidence>
<evidence type="ECO:0000256" key="1">
    <source>
        <dbReference type="SAM" id="MobiDB-lite"/>
    </source>
</evidence>
<evidence type="ECO:0000313" key="2">
    <source>
        <dbReference type="EMBL" id="WNQ13432.1"/>
    </source>
</evidence>
<keyword evidence="3" id="KW-1185">Reference proteome</keyword>
<sequence length="134" mass="13932">MKHFTAKLVIFSLLLGFGIFFGVDMAAKGKDPGPAAVHSGVRIPVHTPAPKEIPQPTATPKTPASKPAPASQATAPAAGKQPAAVPAMASISGDEEADNDSFLNRLNNKIGDALRRTAAAVFGWFVSVFNVLLE</sequence>
<dbReference type="Proteomes" id="UP001305702">
    <property type="component" value="Chromosome"/>
</dbReference>
<dbReference type="EMBL" id="CP130318">
    <property type="protein sequence ID" value="WNQ13432.1"/>
    <property type="molecule type" value="Genomic_DNA"/>
</dbReference>
<accession>A0AA96LGE6</accession>
<gene>
    <name evidence="2" type="ORF">MJA45_10540</name>
</gene>
<proteinExistence type="predicted"/>
<name>A0AA96LGE6_9BACL</name>
<feature type="region of interest" description="Disordered" evidence="1">
    <location>
        <begin position="32"/>
        <end position="99"/>
    </location>
</feature>
<dbReference type="RefSeq" id="WP_315607212.1">
    <property type="nucleotide sequence ID" value="NZ_CP130318.1"/>
</dbReference>
<feature type="compositionally biased region" description="Low complexity" evidence="1">
    <location>
        <begin position="54"/>
        <end position="89"/>
    </location>
</feature>
<protein>
    <submittedName>
        <fullName evidence="2">Uncharacterized protein</fullName>
    </submittedName>
</protein>
<dbReference type="KEGG" id="paun:MJA45_10540"/>
<reference evidence="2 3" key="1">
    <citation type="submission" date="2022-02" db="EMBL/GenBank/DDBJ databases">
        <title>Paenibacillus sp. MBLB1776 Whole Genome Shotgun Sequencing.</title>
        <authorList>
            <person name="Hwang C.Y."/>
            <person name="Cho E.-S."/>
            <person name="Seo M.-J."/>
        </authorList>
    </citation>
    <scope>NUCLEOTIDE SEQUENCE [LARGE SCALE GENOMIC DNA]</scope>
    <source>
        <strain evidence="2 3">MBLB1776</strain>
    </source>
</reference>
<organism evidence="2 3">
    <name type="scientific">Paenibacillus aurantius</name>
    <dbReference type="NCBI Taxonomy" id="2918900"/>
    <lineage>
        <taxon>Bacteria</taxon>
        <taxon>Bacillati</taxon>
        <taxon>Bacillota</taxon>
        <taxon>Bacilli</taxon>
        <taxon>Bacillales</taxon>
        <taxon>Paenibacillaceae</taxon>
        <taxon>Paenibacillus</taxon>
    </lineage>
</organism>